<feature type="compositionally biased region" description="Polar residues" evidence="1">
    <location>
        <begin position="19"/>
        <end position="29"/>
    </location>
</feature>
<organism evidence="2 3">
    <name type="scientific">Oryza meyeriana var. granulata</name>
    <dbReference type="NCBI Taxonomy" id="110450"/>
    <lineage>
        <taxon>Eukaryota</taxon>
        <taxon>Viridiplantae</taxon>
        <taxon>Streptophyta</taxon>
        <taxon>Embryophyta</taxon>
        <taxon>Tracheophyta</taxon>
        <taxon>Spermatophyta</taxon>
        <taxon>Magnoliopsida</taxon>
        <taxon>Liliopsida</taxon>
        <taxon>Poales</taxon>
        <taxon>Poaceae</taxon>
        <taxon>BOP clade</taxon>
        <taxon>Oryzoideae</taxon>
        <taxon>Oryzeae</taxon>
        <taxon>Oryzinae</taxon>
        <taxon>Oryza</taxon>
        <taxon>Oryza meyeriana</taxon>
    </lineage>
</organism>
<sequence length="193" mass="20477">MVESSRSSLSSSLSKHTRQSPPTANTASDSGDRSVDLDGRRRHRQPGRGGYPFAGDLAFGHMIPSYLELSKRLAASMHFRSCPLPAAADADAEGGGAAGGRRVDGRRELVKKACDGLAAPFAAFLADACAAGRNKPDWIINDFCRPGHHWLPPIADEHRVPCATFQIIPAAMSVLGPRWPVGERPVSPLGDGG</sequence>
<protein>
    <submittedName>
        <fullName evidence="2">Uncharacterized protein</fullName>
    </submittedName>
</protein>
<dbReference type="Proteomes" id="UP000479710">
    <property type="component" value="Unassembled WGS sequence"/>
</dbReference>
<evidence type="ECO:0000256" key="1">
    <source>
        <dbReference type="SAM" id="MobiDB-lite"/>
    </source>
</evidence>
<comment type="caution">
    <text evidence="2">The sequence shown here is derived from an EMBL/GenBank/DDBJ whole genome shotgun (WGS) entry which is preliminary data.</text>
</comment>
<reference evidence="2 3" key="1">
    <citation type="submission" date="2019-11" db="EMBL/GenBank/DDBJ databases">
        <title>Whole genome sequence of Oryza granulata.</title>
        <authorList>
            <person name="Li W."/>
        </authorList>
    </citation>
    <scope>NUCLEOTIDE SEQUENCE [LARGE SCALE GENOMIC DNA]</scope>
    <source>
        <strain evidence="3">cv. Menghai</strain>
        <tissue evidence="2">Leaf</tissue>
    </source>
</reference>
<feature type="compositionally biased region" description="Low complexity" evidence="1">
    <location>
        <begin position="1"/>
        <end position="14"/>
    </location>
</feature>
<accession>A0A6G1F9L1</accession>
<feature type="compositionally biased region" description="Basic and acidic residues" evidence="1">
    <location>
        <begin position="30"/>
        <end position="39"/>
    </location>
</feature>
<proteinExistence type="predicted"/>
<name>A0A6G1F9L1_9ORYZ</name>
<gene>
    <name evidence="2" type="ORF">E2562_018586</name>
</gene>
<dbReference type="AlphaFoldDB" id="A0A6G1F9L1"/>
<dbReference type="EMBL" id="SPHZ02000001">
    <property type="protein sequence ID" value="KAF0933502.1"/>
    <property type="molecule type" value="Genomic_DNA"/>
</dbReference>
<feature type="region of interest" description="Disordered" evidence="1">
    <location>
        <begin position="1"/>
        <end position="51"/>
    </location>
</feature>
<dbReference type="Gene3D" id="3.40.50.2000">
    <property type="entry name" value="Glycogen Phosphorylase B"/>
    <property type="match status" value="1"/>
</dbReference>
<dbReference type="SUPFAM" id="SSF53756">
    <property type="entry name" value="UDP-Glycosyltransferase/glycogen phosphorylase"/>
    <property type="match status" value="1"/>
</dbReference>
<evidence type="ECO:0000313" key="2">
    <source>
        <dbReference type="EMBL" id="KAF0933502.1"/>
    </source>
</evidence>
<keyword evidence="3" id="KW-1185">Reference proteome</keyword>
<evidence type="ECO:0000313" key="3">
    <source>
        <dbReference type="Proteomes" id="UP000479710"/>
    </source>
</evidence>